<dbReference type="AlphaFoldDB" id="A0A7Y9FQH9"/>
<dbReference type="RefSeq" id="WP_179509874.1">
    <property type="nucleotide sequence ID" value="NZ_JACCBY010000005.1"/>
</dbReference>
<protein>
    <submittedName>
        <fullName evidence="1">Uncharacterized protein (TIGR04255 family)</fullName>
    </submittedName>
</protein>
<dbReference type="EMBL" id="JACCBY010000005">
    <property type="protein sequence ID" value="NYD91453.1"/>
    <property type="molecule type" value="Genomic_DNA"/>
</dbReference>
<keyword evidence="2" id="KW-1185">Reference proteome</keyword>
<comment type="caution">
    <text evidence="1">The sequence shown here is derived from an EMBL/GenBank/DDBJ whole genome shotgun (WGS) entry which is preliminary data.</text>
</comment>
<sequence>MKTTATEVVIALQFADPLPHLNAIQIASITDGFAEFPRFAELPVSGPMPYSLEQLDGTEPINGFVASFPRIALGSEDGDRTLTFQADRLTYSWVRTAELLDEDDYPGFDELVKELQPVIERFATLVQETANVTVSYKVAELTYVNVIPTRTPDNEPIRLSTLFAFLAPVPNSPGVNGYFHAWNEKLGVAEGVLRLQVNGPVLYAPEKPGASFTLAGTFLISDAQQLPQELLAVRQRIGETYGRVLATGSAR</sequence>
<reference evidence="1 2" key="1">
    <citation type="submission" date="2020-07" db="EMBL/GenBank/DDBJ databases">
        <authorList>
            <person name="Partida-Martinez L."/>
            <person name="Huntemann M."/>
            <person name="Clum A."/>
            <person name="Wang J."/>
            <person name="Palaniappan K."/>
            <person name="Ritter S."/>
            <person name="Chen I.-M."/>
            <person name="Stamatis D."/>
            <person name="Reddy T."/>
            <person name="O'Malley R."/>
            <person name="Daum C."/>
            <person name="Shapiro N."/>
            <person name="Ivanova N."/>
            <person name="Kyrpides N."/>
            <person name="Woyke T."/>
        </authorList>
    </citation>
    <scope>NUCLEOTIDE SEQUENCE [LARGE SCALE GENOMIC DNA]</scope>
    <source>
        <strain evidence="1 2">AS2.3</strain>
    </source>
</reference>
<proteinExistence type="predicted"/>
<name>A0A7Y9FQH9_9SPHN</name>
<accession>A0A7Y9FQH9</accession>
<reference evidence="1 2" key="2">
    <citation type="submission" date="2020-08" db="EMBL/GenBank/DDBJ databases">
        <title>The Agave Microbiome: Exploring the role of microbial communities in plant adaptations to desert environments.</title>
        <authorList>
            <person name="Partida-Martinez L.P."/>
        </authorList>
    </citation>
    <scope>NUCLEOTIDE SEQUENCE [LARGE SCALE GENOMIC DNA]</scope>
    <source>
        <strain evidence="1 2">AS2.3</strain>
    </source>
</reference>
<evidence type="ECO:0000313" key="2">
    <source>
        <dbReference type="Proteomes" id="UP000517753"/>
    </source>
</evidence>
<evidence type="ECO:0000313" key="1">
    <source>
        <dbReference type="EMBL" id="NYD91453.1"/>
    </source>
</evidence>
<organism evidence="1 2">
    <name type="scientific">Sphingomonas melonis</name>
    <dbReference type="NCBI Taxonomy" id="152682"/>
    <lineage>
        <taxon>Bacteria</taxon>
        <taxon>Pseudomonadati</taxon>
        <taxon>Pseudomonadota</taxon>
        <taxon>Alphaproteobacteria</taxon>
        <taxon>Sphingomonadales</taxon>
        <taxon>Sphingomonadaceae</taxon>
        <taxon>Sphingomonas</taxon>
    </lineage>
</organism>
<dbReference type="Proteomes" id="UP000517753">
    <property type="component" value="Unassembled WGS sequence"/>
</dbReference>
<dbReference type="NCBIfam" id="TIGR04255">
    <property type="entry name" value="sporadTIGR04255"/>
    <property type="match status" value="1"/>
</dbReference>
<dbReference type="InterPro" id="IPR026349">
    <property type="entry name" value="CHP04255"/>
</dbReference>
<gene>
    <name evidence="1" type="ORF">HD841_003261</name>
</gene>